<sequence>MAKTAATPKVETPAGRDGEKAKNKPKPTRKRRPKRQRENKQTDDREHEPNANDDAGTPPPSRRRGRPAAPEDVSKDVIYAKGAAVTEEVAGMLSPSFTASERCASSNDEPYDGGPIILLNCQEFAQLLHRVPPSSTAQTMTNPGNLLYYRLCDERFEEWSALKSHDPRKKSICVDIIDAIEATGGVFRSKTGGVLDRLTAENKTKDRMRQIAKPKLRPTGFGEDDVVFATGSASFLYPGNKKFRSICDGYVLAYWKDFINGTEQPRPAPAFKPGMCSRPQYQVQIVDDIITAVTDQGGVFRDSRLNELSRKVVASKIFIRFKDLKKDLVKGKRTFVDATAGGSVAGDGKKPASSDPTGRTILEQRIGGFTKVTNVVTSVKEMRILQRANKRKRREERKSKNGGKTPTKGKRKRGLKDEEDEEDEDEVELNLESDDEGSGSGPEGDDDALVPRLSPTRQAIARSRRMKRREAGLPVPALKRSTRRKSKVAKTETSAGEKKSKKEESHTPERPLSDYEKLRLEKIKRNEARLASLGLLGPGVETSDGVGKVVESTEV</sequence>
<name>K0R7W3_THAOC</name>
<feature type="compositionally biased region" description="Basic and acidic residues" evidence="1">
    <location>
        <begin position="495"/>
        <end position="515"/>
    </location>
</feature>
<keyword evidence="3" id="KW-1185">Reference proteome</keyword>
<dbReference type="AlphaFoldDB" id="K0R7W3"/>
<protein>
    <submittedName>
        <fullName evidence="2">Uncharacterized protein</fullName>
    </submittedName>
</protein>
<feature type="compositionally biased region" description="Basic and acidic residues" evidence="1">
    <location>
        <begin position="36"/>
        <end position="50"/>
    </location>
</feature>
<evidence type="ECO:0000313" key="2">
    <source>
        <dbReference type="EMBL" id="EJK48149.1"/>
    </source>
</evidence>
<dbReference type="Proteomes" id="UP000266841">
    <property type="component" value="Unassembled WGS sequence"/>
</dbReference>
<evidence type="ECO:0000256" key="1">
    <source>
        <dbReference type="SAM" id="MobiDB-lite"/>
    </source>
</evidence>
<feature type="region of interest" description="Disordered" evidence="1">
    <location>
        <begin position="1"/>
        <end position="75"/>
    </location>
</feature>
<accession>K0R7W3</accession>
<organism evidence="2 3">
    <name type="scientific">Thalassiosira oceanica</name>
    <name type="common">Marine diatom</name>
    <dbReference type="NCBI Taxonomy" id="159749"/>
    <lineage>
        <taxon>Eukaryota</taxon>
        <taxon>Sar</taxon>
        <taxon>Stramenopiles</taxon>
        <taxon>Ochrophyta</taxon>
        <taxon>Bacillariophyta</taxon>
        <taxon>Coscinodiscophyceae</taxon>
        <taxon>Thalassiosirophycidae</taxon>
        <taxon>Thalassiosirales</taxon>
        <taxon>Thalassiosiraceae</taxon>
        <taxon>Thalassiosira</taxon>
    </lineage>
</organism>
<feature type="region of interest" description="Disordered" evidence="1">
    <location>
        <begin position="536"/>
        <end position="555"/>
    </location>
</feature>
<gene>
    <name evidence="2" type="ORF">THAOC_33081</name>
</gene>
<feature type="region of interest" description="Disordered" evidence="1">
    <location>
        <begin position="383"/>
        <end position="515"/>
    </location>
</feature>
<proteinExistence type="predicted"/>
<feature type="region of interest" description="Disordered" evidence="1">
    <location>
        <begin position="339"/>
        <end position="362"/>
    </location>
</feature>
<feature type="compositionally biased region" description="Basic residues" evidence="1">
    <location>
        <begin position="23"/>
        <end position="35"/>
    </location>
</feature>
<dbReference type="OrthoDB" id="55714at2759"/>
<comment type="caution">
    <text evidence="2">The sequence shown here is derived from an EMBL/GenBank/DDBJ whole genome shotgun (WGS) entry which is preliminary data.</text>
</comment>
<reference evidence="2 3" key="1">
    <citation type="journal article" date="2012" name="Genome Biol.">
        <title>Genome and low-iron response of an oceanic diatom adapted to chronic iron limitation.</title>
        <authorList>
            <person name="Lommer M."/>
            <person name="Specht M."/>
            <person name="Roy A.S."/>
            <person name="Kraemer L."/>
            <person name="Andreson R."/>
            <person name="Gutowska M.A."/>
            <person name="Wolf J."/>
            <person name="Bergner S.V."/>
            <person name="Schilhabel M.B."/>
            <person name="Klostermeier U.C."/>
            <person name="Beiko R.G."/>
            <person name="Rosenstiel P."/>
            <person name="Hippler M."/>
            <person name="Laroche J."/>
        </authorList>
    </citation>
    <scope>NUCLEOTIDE SEQUENCE [LARGE SCALE GENOMIC DNA]</scope>
    <source>
        <strain evidence="2 3">CCMP1005</strain>
    </source>
</reference>
<dbReference type="EMBL" id="AGNL01046214">
    <property type="protein sequence ID" value="EJK48149.1"/>
    <property type="molecule type" value="Genomic_DNA"/>
</dbReference>
<evidence type="ECO:0000313" key="3">
    <source>
        <dbReference type="Proteomes" id="UP000266841"/>
    </source>
</evidence>
<feature type="compositionally biased region" description="Acidic residues" evidence="1">
    <location>
        <begin position="417"/>
        <end position="448"/>
    </location>
</feature>